<dbReference type="InterPro" id="IPR003382">
    <property type="entry name" value="Flavoprotein"/>
</dbReference>
<name>A0A1C6TUP2_9ACTN</name>
<protein>
    <submittedName>
        <fullName evidence="2">Flavoprotein</fullName>
    </submittedName>
</protein>
<dbReference type="Pfam" id="PF02441">
    <property type="entry name" value="Flavoprotein"/>
    <property type="match status" value="1"/>
</dbReference>
<dbReference type="InterPro" id="IPR036551">
    <property type="entry name" value="Flavin_trans-like"/>
</dbReference>
<dbReference type="GO" id="GO:0003824">
    <property type="term" value="F:catalytic activity"/>
    <property type="evidence" value="ECO:0007669"/>
    <property type="project" value="InterPro"/>
</dbReference>
<organism evidence="2 3">
    <name type="scientific">Micromonospora eburnea</name>
    <dbReference type="NCBI Taxonomy" id="227316"/>
    <lineage>
        <taxon>Bacteria</taxon>
        <taxon>Bacillati</taxon>
        <taxon>Actinomycetota</taxon>
        <taxon>Actinomycetes</taxon>
        <taxon>Micromonosporales</taxon>
        <taxon>Micromonosporaceae</taxon>
        <taxon>Micromonospora</taxon>
    </lineage>
</organism>
<evidence type="ECO:0000313" key="3">
    <source>
        <dbReference type="Proteomes" id="UP000199696"/>
    </source>
</evidence>
<gene>
    <name evidence="2" type="ORF">GA0070604_0998</name>
</gene>
<dbReference type="STRING" id="227316.GA0070604_0998"/>
<reference evidence="3" key="1">
    <citation type="submission" date="2016-06" db="EMBL/GenBank/DDBJ databases">
        <authorList>
            <person name="Varghese N."/>
            <person name="Submissions Spin"/>
        </authorList>
    </citation>
    <scope>NUCLEOTIDE SEQUENCE [LARGE SCALE GENOMIC DNA]</scope>
    <source>
        <strain evidence="3">DSM 44814</strain>
    </source>
</reference>
<dbReference type="OrthoDB" id="161343at2"/>
<dbReference type="Gene3D" id="3.40.50.1950">
    <property type="entry name" value="Flavin prenyltransferase-like"/>
    <property type="match status" value="1"/>
</dbReference>
<proteinExistence type="predicted"/>
<dbReference type="AlphaFoldDB" id="A0A1C6TUP2"/>
<dbReference type="Proteomes" id="UP000199696">
    <property type="component" value="Unassembled WGS sequence"/>
</dbReference>
<dbReference type="EMBL" id="FMHY01000002">
    <property type="protein sequence ID" value="SCL45505.1"/>
    <property type="molecule type" value="Genomic_DNA"/>
</dbReference>
<dbReference type="SUPFAM" id="SSF52507">
    <property type="entry name" value="Homo-oligomeric flavin-containing Cys decarboxylases, HFCD"/>
    <property type="match status" value="1"/>
</dbReference>
<feature type="domain" description="Flavoprotein" evidence="1">
    <location>
        <begin position="8"/>
        <end position="148"/>
    </location>
</feature>
<evidence type="ECO:0000259" key="1">
    <source>
        <dbReference type="Pfam" id="PF02441"/>
    </source>
</evidence>
<sequence>MTRRGVLALVVCAAPPVLRIGELIELLQEDGWTVCLTATPTAATWIDREALARQTGYPVRVDWRKPGEPEPHPPACAVAVVPATFNVINKWAQGINDTPALGILNEALGAELPIYAFPNVKRQLAMHPSYDRHLQLLQDAGVTVAPLAKEMDWLLVTDGLHAHAQRASGIPTPLDD</sequence>
<accession>A0A1C6TUP2</accession>
<keyword evidence="3" id="KW-1185">Reference proteome</keyword>
<evidence type="ECO:0000313" key="2">
    <source>
        <dbReference type="EMBL" id="SCL45505.1"/>
    </source>
</evidence>